<comment type="caution">
    <text evidence="1">The sequence shown here is derived from an EMBL/GenBank/DDBJ whole genome shotgun (WGS) entry which is preliminary data.</text>
</comment>
<name>A0A3S5CSZ0_9PLAT</name>
<sequence length="102" mass="11198">MQIQCQPRLECIAQSSLFTGQLSHHVNRIAPSALPSQNGSTSRVSIGVASAILAEAERNLISVQESNPTFGGLCRQERSSRLSRIDVNSPAYLQFLKQKFLL</sequence>
<dbReference type="Proteomes" id="UP000784294">
    <property type="component" value="Unassembled WGS sequence"/>
</dbReference>
<evidence type="ECO:0000313" key="1">
    <source>
        <dbReference type="EMBL" id="VEL34087.1"/>
    </source>
</evidence>
<reference evidence="1" key="1">
    <citation type="submission" date="2018-11" db="EMBL/GenBank/DDBJ databases">
        <authorList>
            <consortium name="Pathogen Informatics"/>
        </authorList>
    </citation>
    <scope>NUCLEOTIDE SEQUENCE</scope>
</reference>
<accession>A0A3S5CSZ0</accession>
<protein>
    <submittedName>
        <fullName evidence="1">Uncharacterized protein</fullName>
    </submittedName>
</protein>
<evidence type="ECO:0000313" key="2">
    <source>
        <dbReference type="Proteomes" id="UP000784294"/>
    </source>
</evidence>
<gene>
    <name evidence="1" type="ORF">PXEA_LOCUS27527</name>
</gene>
<keyword evidence="2" id="KW-1185">Reference proteome</keyword>
<dbReference type="AlphaFoldDB" id="A0A3S5CSZ0"/>
<proteinExistence type="predicted"/>
<dbReference type="EMBL" id="CAAALY010246958">
    <property type="protein sequence ID" value="VEL34087.1"/>
    <property type="molecule type" value="Genomic_DNA"/>
</dbReference>
<organism evidence="1 2">
    <name type="scientific">Protopolystoma xenopodis</name>
    <dbReference type="NCBI Taxonomy" id="117903"/>
    <lineage>
        <taxon>Eukaryota</taxon>
        <taxon>Metazoa</taxon>
        <taxon>Spiralia</taxon>
        <taxon>Lophotrochozoa</taxon>
        <taxon>Platyhelminthes</taxon>
        <taxon>Monogenea</taxon>
        <taxon>Polyopisthocotylea</taxon>
        <taxon>Polystomatidea</taxon>
        <taxon>Polystomatidae</taxon>
        <taxon>Protopolystoma</taxon>
    </lineage>
</organism>